<comment type="caution">
    <text evidence="1">The sequence shown here is derived from an EMBL/GenBank/DDBJ whole genome shotgun (WGS) entry which is preliminary data.</text>
</comment>
<dbReference type="Proteomes" id="UP000294614">
    <property type="component" value="Unassembled WGS sequence"/>
</dbReference>
<proteinExistence type="predicted"/>
<keyword evidence="2" id="KW-1185">Reference proteome</keyword>
<name>A0A4R1K7W5_9BACT</name>
<evidence type="ECO:0000313" key="2">
    <source>
        <dbReference type="Proteomes" id="UP000294614"/>
    </source>
</evidence>
<protein>
    <submittedName>
        <fullName evidence="1">Uncharacterized protein</fullName>
    </submittedName>
</protein>
<accession>A0A4R1K7W5</accession>
<reference evidence="1 2" key="1">
    <citation type="submission" date="2019-03" db="EMBL/GenBank/DDBJ databases">
        <title>Genomic Encyclopedia of Type Strains, Phase IV (KMG-IV): sequencing the most valuable type-strain genomes for metagenomic binning, comparative biology and taxonomic classification.</title>
        <authorList>
            <person name="Goeker M."/>
        </authorList>
    </citation>
    <scope>NUCLEOTIDE SEQUENCE [LARGE SCALE GENOMIC DNA]</scope>
    <source>
        <strain evidence="1 2">DSM 24984</strain>
    </source>
</reference>
<sequence length="67" mass="7710">MAKKSFKCKDCDTKITVKQAGAVRCETCGAIYKCYFEIKKESKKKVIPKQVEEKAKTMLHFFENKTA</sequence>
<gene>
    <name evidence="1" type="ORF">C8D98_1258</name>
</gene>
<dbReference type="RefSeq" id="WP_132873058.1">
    <property type="nucleotide sequence ID" value="NZ_JAJUHT010000007.1"/>
</dbReference>
<organism evidence="1 2">
    <name type="scientific">Seleniivibrio woodruffii</name>
    <dbReference type="NCBI Taxonomy" id="1078050"/>
    <lineage>
        <taxon>Bacteria</taxon>
        <taxon>Pseudomonadati</taxon>
        <taxon>Deferribacterota</taxon>
        <taxon>Deferribacteres</taxon>
        <taxon>Deferribacterales</taxon>
        <taxon>Geovibrionaceae</taxon>
        <taxon>Seleniivibrio</taxon>
    </lineage>
</organism>
<evidence type="ECO:0000313" key="1">
    <source>
        <dbReference type="EMBL" id="TCK60386.1"/>
    </source>
</evidence>
<dbReference type="EMBL" id="SMGG01000004">
    <property type="protein sequence ID" value="TCK60386.1"/>
    <property type="molecule type" value="Genomic_DNA"/>
</dbReference>
<dbReference type="AlphaFoldDB" id="A0A4R1K7W5"/>